<proteinExistence type="predicted"/>
<accession>A0ABQ3QTS4</accession>
<dbReference type="EMBL" id="BNDY01000017">
    <property type="protein sequence ID" value="GHI40666.1"/>
    <property type="molecule type" value="Genomic_DNA"/>
</dbReference>
<organism evidence="1 2">
    <name type="scientific">Streptomyces violascens</name>
    <dbReference type="NCBI Taxonomy" id="67381"/>
    <lineage>
        <taxon>Bacteria</taxon>
        <taxon>Bacillati</taxon>
        <taxon>Actinomycetota</taxon>
        <taxon>Actinomycetes</taxon>
        <taxon>Kitasatosporales</taxon>
        <taxon>Streptomycetaceae</taxon>
        <taxon>Streptomyces</taxon>
    </lineage>
</organism>
<protein>
    <submittedName>
        <fullName evidence="1">Uncharacterized protein</fullName>
    </submittedName>
</protein>
<gene>
    <name evidence="1" type="ORF">Sviol_50740</name>
</gene>
<name>A0ABQ3QTS4_9ACTN</name>
<sequence>MPTPTAEELLASVGGLSPEQAQRIADHIDECRRLLATGTPMDTLQQRLKDQGVSIIQAVLITTRLLGDHPRRFLAAREIVECSPARTRPALKRQAMASGSVRS</sequence>
<evidence type="ECO:0000313" key="1">
    <source>
        <dbReference type="EMBL" id="GHI40666.1"/>
    </source>
</evidence>
<dbReference type="Proteomes" id="UP001050808">
    <property type="component" value="Unassembled WGS sequence"/>
</dbReference>
<dbReference type="RefSeq" id="WP_226599394.1">
    <property type="nucleotide sequence ID" value="NZ_BNDY01000017.1"/>
</dbReference>
<evidence type="ECO:0000313" key="2">
    <source>
        <dbReference type="Proteomes" id="UP001050808"/>
    </source>
</evidence>
<keyword evidence="2" id="KW-1185">Reference proteome</keyword>
<comment type="caution">
    <text evidence="1">The sequence shown here is derived from an EMBL/GenBank/DDBJ whole genome shotgun (WGS) entry which is preliminary data.</text>
</comment>
<reference evidence="1" key="1">
    <citation type="submission" date="2024-05" db="EMBL/GenBank/DDBJ databases">
        <title>Whole genome shotgun sequence of Streptomyces violascens NBRC 12920.</title>
        <authorList>
            <person name="Komaki H."/>
            <person name="Tamura T."/>
        </authorList>
    </citation>
    <scope>NUCLEOTIDE SEQUENCE</scope>
    <source>
        <strain evidence="1">NBRC 12920</strain>
    </source>
</reference>